<protein>
    <submittedName>
        <fullName evidence="1">Uncharacterized protein</fullName>
    </submittedName>
</protein>
<dbReference type="RefSeq" id="WP_150442666.1">
    <property type="nucleotide sequence ID" value="NZ_VYKL01000049.1"/>
</dbReference>
<dbReference type="AlphaFoldDB" id="A0A5J5GZA2"/>
<evidence type="ECO:0000313" key="2">
    <source>
        <dbReference type="Proteomes" id="UP000326671"/>
    </source>
</evidence>
<dbReference type="Proteomes" id="UP000326671">
    <property type="component" value="Unassembled WGS sequence"/>
</dbReference>
<name>A0A5J5GZA2_9BACI</name>
<dbReference type="OrthoDB" id="2641610at2"/>
<accession>A0A5J5GZA2</accession>
<evidence type="ECO:0000313" key="1">
    <source>
        <dbReference type="EMBL" id="KAA9013581.1"/>
    </source>
</evidence>
<comment type="caution">
    <text evidence="1">The sequence shown here is derived from an EMBL/GenBank/DDBJ whole genome shotgun (WGS) entry which is preliminary data.</text>
</comment>
<organism evidence="1 2">
    <name type="scientific">Niallia endozanthoxylica</name>
    <dbReference type="NCBI Taxonomy" id="2036016"/>
    <lineage>
        <taxon>Bacteria</taxon>
        <taxon>Bacillati</taxon>
        <taxon>Bacillota</taxon>
        <taxon>Bacilli</taxon>
        <taxon>Bacillales</taxon>
        <taxon>Bacillaceae</taxon>
        <taxon>Niallia</taxon>
    </lineage>
</organism>
<sequence>MAKLLDARTSQNASYANSIGILITTTPQLFARLTLNTTGATGLVRTQISGTVAVQLPLLPVLTTVTVRIVRGTAPTDFLVYSAEDTLDTSILGPQILSFSASDFNVPIPASNSIVYTAFIEASAVGTIRVGPESFNATIYSD</sequence>
<reference evidence="1 2" key="1">
    <citation type="submission" date="2019-09" db="EMBL/GenBank/DDBJ databases">
        <title>Whole genome sequences of isolates from the Mars Exploration Rovers.</title>
        <authorList>
            <person name="Seuylemezian A."/>
            <person name="Vaishampayan P."/>
        </authorList>
    </citation>
    <scope>NUCLEOTIDE SEQUENCE [LARGE SCALE GENOMIC DNA]</scope>
    <source>
        <strain evidence="1 2">MER_TA_151</strain>
    </source>
</reference>
<proteinExistence type="predicted"/>
<gene>
    <name evidence="1" type="ORF">F4V44_24690</name>
</gene>
<keyword evidence="2" id="KW-1185">Reference proteome</keyword>
<dbReference type="EMBL" id="VYKL01000049">
    <property type="protein sequence ID" value="KAA9013581.1"/>
    <property type="molecule type" value="Genomic_DNA"/>
</dbReference>